<name>A0A317CJG1_9GAMM</name>
<evidence type="ECO:0000256" key="1">
    <source>
        <dbReference type="ARBA" id="ARBA00004167"/>
    </source>
</evidence>
<accession>A0A317CJG1</accession>
<dbReference type="GO" id="GO:0016989">
    <property type="term" value="F:sigma factor antagonist activity"/>
    <property type="evidence" value="ECO:0007669"/>
    <property type="project" value="TreeGrafter"/>
</dbReference>
<dbReference type="InterPro" id="IPR041916">
    <property type="entry name" value="Anti_sigma_zinc_sf"/>
</dbReference>
<sequence>MTDIKENQDTVLVAEYTLGLMEPKEAKDFAERLTHDDGLRAEYIRWTEYFAKLSNEIEAVEPPESLKADIQKRLFGEPEPERTPGRWFNIRWAGGLALALILAIVVLIDSPAPFTPTYTAQLTSADNNLAVTALYDEQLQSLKMTSFTGTPEAGRDFELWVIIGDQPPVSLGVMSSLKKGAITIAPALAKSLNGATLALSDEPLGGSPTGSPTGTVLVTATIQAI</sequence>
<dbReference type="PANTHER" id="PTHR37461:SF1">
    <property type="entry name" value="ANTI-SIGMA-K FACTOR RSKA"/>
    <property type="match status" value="1"/>
</dbReference>
<proteinExistence type="predicted"/>
<dbReference type="PANTHER" id="PTHR37461">
    <property type="entry name" value="ANTI-SIGMA-K FACTOR RSKA"/>
    <property type="match status" value="1"/>
</dbReference>
<keyword evidence="3" id="KW-1003">Cell membrane</keyword>
<evidence type="ECO:0000256" key="5">
    <source>
        <dbReference type="ARBA" id="ARBA00022989"/>
    </source>
</evidence>
<evidence type="ECO:0000256" key="6">
    <source>
        <dbReference type="ARBA" id="ARBA00023136"/>
    </source>
</evidence>
<gene>
    <name evidence="11" type="ORF">DKW60_13010</name>
</gene>
<dbReference type="EMBL" id="QGKM01000037">
    <property type="protein sequence ID" value="PWQ96472.1"/>
    <property type="molecule type" value="Genomic_DNA"/>
</dbReference>
<evidence type="ECO:0000259" key="10">
    <source>
        <dbReference type="Pfam" id="PF10099"/>
    </source>
</evidence>
<dbReference type="Proteomes" id="UP000245539">
    <property type="component" value="Unassembled WGS sequence"/>
</dbReference>
<evidence type="ECO:0000313" key="11">
    <source>
        <dbReference type="EMBL" id="PWQ96472.1"/>
    </source>
</evidence>
<organism evidence="11 12">
    <name type="scientific">Leucothrix pacifica</name>
    <dbReference type="NCBI Taxonomy" id="1247513"/>
    <lineage>
        <taxon>Bacteria</taxon>
        <taxon>Pseudomonadati</taxon>
        <taxon>Pseudomonadota</taxon>
        <taxon>Gammaproteobacteria</taxon>
        <taxon>Thiotrichales</taxon>
        <taxon>Thiotrichaceae</taxon>
        <taxon>Leucothrix</taxon>
    </lineage>
</organism>
<keyword evidence="6 9" id="KW-0472">Membrane</keyword>
<dbReference type="Gene3D" id="1.10.10.1320">
    <property type="entry name" value="Anti-sigma factor, zinc-finger domain"/>
    <property type="match status" value="1"/>
</dbReference>
<keyword evidence="5 9" id="KW-1133">Transmembrane helix</keyword>
<evidence type="ECO:0000256" key="4">
    <source>
        <dbReference type="ARBA" id="ARBA00022692"/>
    </source>
</evidence>
<comment type="subcellular location">
    <subcellularLocation>
        <location evidence="2">Cell membrane</location>
    </subcellularLocation>
    <subcellularLocation>
        <location evidence="1">Membrane</location>
        <topology evidence="1">Single-pass membrane protein</topology>
    </subcellularLocation>
</comment>
<feature type="domain" description="Anti-sigma K factor RskA C-terminal" evidence="10">
    <location>
        <begin position="97"/>
        <end position="216"/>
    </location>
</feature>
<evidence type="ECO:0000256" key="9">
    <source>
        <dbReference type="SAM" id="Phobius"/>
    </source>
</evidence>
<evidence type="ECO:0000313" key="12">
    <source>
        <dbReference type="Proteomes" id="UP000245539"/>
    </source>
</evidence>
<dbReference type="InterPro" id="IPR051474">
    <property type="entry name" value="Anti-sigma-K/W_factor"/>
</dbReference>
<dbReference type="GO" id="GO:0006417">
    <property type="term" value="P:regulation of translation"/>
    <property type="evidence" value="ECO:0007669"/>
    <property type="project" value="TreeGrafter"/>
</dbReference>
<keyword evidence="12" id="KW-1185">Reference proteome</keyword>
<protein>
    <recommendedName>
        <fullName evidence="8">Regulator of SigK</fullName>
    </recommendedName>
    <alternativeName>
        <fullName evidence="7">Sigma-K anti-sigma factor RskA</fullName>
    </alternativeName>
</protein>
<evidence type="ECO:0000256" key="8">
    <source>
        <dbReference type="ARBA" id="ARBA00030803"/>
    </source>
</evidence>
<dbReference type="InterPro" id="IPR018764">
    <property type="entry name" value="RskA_C"/>
</dbReference>
<feature type="transmembrane region" description="Helical" evidence="9">
    <location>
        <begin position="90"/>
        <end position="108"/>
    </location>
</feature>
<dbReference type="AlphaFoldDB" id="A0A317CJG1"/>
<evidence type="ECO:0000256" key="7">
    <source>
        <dbReference type="ARBA" id="ARBA00029829"/>
    </source>
</evidence>
<dbReference type="GO" id="GO:0005886">
    <property type="term" value="C:plasma membrane"/>
    <property type="evidence" value="ECO:0007669"/>
    <property type="project" value="UniProtKB-SubCell"/>
</dbReference>
<comment type="caution">
    <text evidence="11">The sequence shown here is derived from an EMBL/GenBank/DDBJ whole genome shotgun (WGS) entry which is preliminary data.</text>
</comment>
<evidence type="ECO:0000256" key="2">
    <source>
        <dbReference type="ARBA" id="ARBA00004236"/>
    </source>
</evidence>
<evidence type="ECO:0000256" key="3">
    <source>
        <dbReference type="ARBA" id="ARBA00022475"/>
    </source>
</evidence>
<dbReference type="RefSeq" id="WP_109838088.1">
    <property type="nucleotide sequence ID" value="NZ_QGKM01000037.1"/>
</dbReference>
<dbReference type="OrthoDB" id="5298046at2"/>
<reference evidence="11 12" key="1">
    <citation type="submission" date="2018-05" db="EMBL/GenBank/DDBJ databases">
        <title>Leucothrix arctica sp. nov., isolated from Arctic seawater.</title>
        <authorList>
            <person name="Choi A."/>
            <person name="Baek K."/>
        </authorList>
    </citation>
    <scope>NUCLEOTIDE SEQUENCE [LARGE SCALE GENOMIC DNA]</scope>
    <source>
        <strain evidence="11 12">JCM 18388</strain>
    </source>
</reference>
<dbReference type="Pfam" id="PF10099">
    <property type="entry name" value="RskA_C"/>
    <property type="match status" value="1"/>
</dbReference>
<keyword evidence="4 9" id="KW-0812">Transmembrane</keyword>